<dbReference type="Proteomes" id="UP001218188">
    <property type="component" value="Unassembled WGS sequence"/>
</dbReference>
<gene>
    <name evidence="1" type="ORF">C8F04DRAFT_187539</name>
</gene>
<dbReference type="AlphaFoldDB" id="A0AAD6TBR3"/>
<evidence type="ECO:0000313" key="2">
    <source>
        <dbReference type="Proteomes" id="UP001218188"/>
    </source>
</evidence>
<name>A0AAD6TBR3_9AGAR</name>
<sequence>MTGAIDENIRLRILAPNNRPQNVAISFTPRRISQRQRARQRTRIQRVGKPPTYKLYNLNYDYDELESEDIKNTVFVILLLAYHLAILASLVEVEPDCSGLGLHNSNRGRKLAKPPRGAPQRHFCLGGCECEPGLTHLGALALDASLIRTGVFSSVYLT</sequence>
<comment type="caution">
    <text evidence="1">The sequence shown here is derived from an EMBL/GenBank/DDBJ whole genome shotgun (WGS) entry which is preliminary data.</text>
</comment>
<accession>A0AAD6TBR3</accession>
<evidence type="ECO:0000313" key="1">
    <source>
        <dbReference type="EMBL" id="KAJ7041037.1"/>
    </source>
</evidence>
<keyword evidence="2" id="KW-1185">Reference proteome</keyword>
<proteinExistence type="predicted"/>
<protein>
    <submittedName>
        <fullName evidence="1">Uncharacterized protein</fullName>
    </submittedName>
</protein>
<organism evidence="1 2">
    <name type="scientific">Mycena alexandri</name>
    <dbReference type="NCBI Taxonomy" id="1745969"/>
    <lineage>
        <taxon>Eukaryota</taxon>
        <taxon>Fungi</taxon>
        <taxon>Dikarya</taxon>
        <taxon>Basidiomycota</taxon>
        <taxon>Agaricomycotina</taxon>
        <taxon>Agaricomycetes</taxon>
        <taxon>Agaricomycetidae</taxon>
        <taxon>Agaricales</taxon>
        <taxon>Marasmiineae</taxon>
        <taxon>Mycenaceae</taxon>
        <taxon>Mycena</taxon>
    </lineage>
</organism>
<dbReference type="EMBL" id="JARJCM010000019">
    <property type="protein sequence ID" value="KAJ7041037.1"/>
    <property type="molecule type" value="Genomic_DNA"/>
</dbReference>
<reference evidence="1" key="1">
    <citation type="submission" date="2023-03" db="EMBL/GenBank/DDBJ databases">
        <title>Massive genome expansion in bonnet fungi (Mycena s.s.) driven by repeated elements and novel gene families across ecological guilds.</title>
        <authorList>
            <consortium name="Lawrence Berkeley National Laboratory"/>
            <person name="Harder C.B."/>
            <person name="Miyauchi S."/>
            <person name="Viragh M."/>
            <person name="Kuo A."/>
            <person name="Thoen E."/>
            <person name="Andreopoulos B."/>
            <person name="Lu D."/>
            <person name="Skrede I."/>
            <person name="Drula E."/>
            <person name="Henrissat B."/>
            <person name="Morin E."/>
            <person name="Kohler A."/>
            <person name="Barry K."/>
            <person name="LaButti K."/>
            <person name="Morin E."/>
            <person name="Salamov A."/>
            <person name="Lipzen A."/>
            <person name="Mereny Z."/>
            <person name="Hegedus B."/>
            <person name="Baldrian P."/>
            <person name="Stursova M."/>
            <person name="Weitz H."/>
            <person name="Taylor A."/>
            <person name="Grigoriev I.V."/>
            <person name="Nagy L.G."/>
            <person name="Martin F."/>
            <person name="Kauserud H."/>
        </authorList>
    </citation>
    <scope>NUCLEOTIDE SEQUENCE</scope>
    <source>
        <strain evidence="1">CBHHK200</strain>
    </source>
</reference>